<dbReference type="EMBL" id="VSRR010141157">
    <property type="protein sequence ID" value="MPD04464.1"/>
    <property type="molecule type" value="Genomic_DNA"/>
</dbReference>
<sequence length="87" mass="10322">MYRKYINKENGDEERDNLPDDFLRTNLTFSKHWNPVHHYTEDSSELGKGSAYFRGKPKREFPDNSKYCSLPRISPRKRVSLGLKMVQ</sequence>
<reference evidence="1 2" key="1">
    <citation type="submission" date="2019-05" db="EMBL/GenBank/DDBJ databases">
        <title>Another draft genome of Portunus trituberculatus and its Hox gene families provides insights of decapod evolution.</title>
        <authorList>
            <person name="Jeong J.-H."/>
            <person name="Song I."/>
            <person name="Kim S."/>
            <person name="Choi T."/>
            <person name="Kim D."/>
            <person name="Ryu S."/>
            <person name="Kim W."/>
        </authorList>
    </citation>
    <scope>NUCLEOTIDE SEQUENCE [LARGE SCALE GENOMIC DNA]</scope>
    <source>
        <tissue evidence="1">Muscle</tissue>
    </source>
</reference>
<protein>
    <submittedName>
        <fullName evidence="1">Uncharacterized protein</fullName>
    </submittedName>
</protein>
<organism evidence="1 2">
    <name type="scientific">Portunus trituberculatus</name>
    <name type="common">Swimming crab</name>
    <name type="synonym">Neptunus trituberculatus</name>
    <dbReference type="NCBI Taxonomy" id="210409"/>
    <lineage>
        <taxon>Eukaryota</taxon>
        <taxon>Metazoa</taxon>
        <taxon>Ecdysozoa</taxon>
        <taxon>Arthropoda</taxon>
        <taxon>Crustacea</taxon>
        <taxon>Multicrustacea</taxon>
        <taxon>Malacostraca</taxon>
        <taxon>Eumalacostraca</taxon>
        <taxon>Eucarida</taxon>
        <taxon>Decapoda</taxon>
        <taxon>Pleocyemata</taxon>
        <taxon>Brachyura</taxon>
        <taxon>Eubrachyura</taxon>
        <taxon>Portunoidea</taxon>
        <taxon>Portunidae</taxon>
        <taxon>Portuninae</taxon>
        <taxon>Portunus</taxon>
    </lineage>
</organism>
<keyword evidence="2" id="KW-1185">Reference proteome</keyword>
<gene>
    <name evidence="1" type="ORF">E2C01_100155</name>
</gene>
<name>A0A5B7KCK8_PORTR</name>
<evidence type="ECO:0000313" key="1">
    <source>
        <dbReference type="EMBL" id="MPD04464.1"/>
    </source>
</evidence>
<evidence type="ECO:0000313" key="2">
    <source>
        <dbReference type="Proteomes" id="UP000324222"/>
    </source>
</evidence>
<proteinExistence type="predicted"/>
<comment type="caution">
    <text evidence="1">The sequence shown here is derived from an EMBL/GenBank/DDBJ whole genome shotgun (WGS) entry which is preliminary data.</text>
</comment>
<accession>A0A5B7KCK8</accession>
<dbReference type="Proteomes" id="UP000324222">
    <property type="component" value="Unassembled WGS sequence"/>
</dbReference>
<dbReference type="AlphaFoldDB" id="A0A5B7KCK8"/>